<evidence type="ECO:0000256" key="1">
    <source>
        <dbReference type="PROSITE-ProRule" id="PRU00047"/>
    </source>
</evidence>
<feature type="domain" description="CCHC-type" evidence="3">
    <location>
        <begin position="229"/>
        <end position="243"/>
    </location>
</feature>
<dbReference type="Ensembl" id="ENSGMOT00000074663.1">
    <property type="protein sequence ID" value="ENSGMOP00000039034.1"/>
    <property type="gene ID" value="ENSGMOG00000022451.1"/>
</dbReference>
<dbReference type="Pfam" id="PF00098">
    <property type="entry name" value="zf-CCHC"/>
    <property type="match status" value="1"/>
</dbReference>
<evidence type="ECO:0000259" key="3">
    <source>
        <dbReference type="PROSITE" id="PS50158"/>
    </source>
</evidence>
<reference evidence="4" key="1">
    <citation type="submission" date="2025-08" db="UniProtKB">
        <authorList>
            <consortium name="Ensembl"/>
        </authorList>
    </citation>
    <scope>IDENTIFICATION</scope>
</reference>
<dbReference type="GeneTree" id="ENSGT01100000263588"/>
<feature type="compositionally biased region" description="Basic and acidic residues" evidence="2">
    <location>
        <begin position="368"/>
        <end position="383"/>
    </location>
</feature>
<feature type="region of interest" description="Disordered" evidence="2">
    <location>
        <begin position="401"/>
        <end position="420"/>
    </location>
</feature>
<proteinExistence type="predicted"/>
<dbReference type="InterPro" id="IPR036875">
    <property type="entry name" value="Znf_CCHC_sf"/>
</dbReference>
<sequence length="420" mass="47864">MIMDKGIERPIETDRQTVNEKGTNNDDGKAHTRDESRGSGESRGVVREMYGEELTVDVEVEGKEVISMMDVLREVKKVCGGVMGCRVKGDRRFEISMRDEIGRSRLMDGIRVKGAVVHARDIMNNELVVSFINLPVYLKDRIIVEKLEEWGVKPMSAIKRRMWPGTDIADGTRYLKVRFNEELRSLPYSVRFETLSGAEYFRVIHDRQVRVCRLCIKPGHIFRECPEFKCFKCNKTGHYARECGGRREAEREDVSGRRETEPEDVDGRRETEPEDVGRREEGEESDGQRTERGGSVVDRRSDGEGDGDRESVPGVIAEEMERVGGVEERREMDDDCGVEREGVKETELVKEARRSADSTRAGSGADCGAKELRLPSREARRQEESEEDMDISIVKRWQNKRKAAKERVRAEGIKGPRSGM</sequence>
<dbReference type="GO" id="GO:0003676">
    <property type="term" value="F:nucleic acid binding"/>
    <property type="evidence" value="ECO:0007669"/>
    <property type="project" value="InterPro"/>
</dbReference>
<dbReference type="GO" id="GO:0008270">
    <property type="term" value="F:zinc ion binding"/>
    <property type="evidence" value="ECO:0007669"/>
    <property type="project" value="UniProtKB-KW"/>
</dbReference>
<feature type="domain" description="CCHC-type" evidence="3">
    <location>
        <begin position="212"/>
        <end position="227"/>
    </location>
</feature>
<feature type="compositionally biased region" description="Basic and acidic residues" evidence="2">
    <location>
        <begin position="319"/>
        <end position="357"/>
    </location>
</feature>
<evidence type="ECO:0000256" key="2">
    <source>
        <dbReference type="SAM" id="MobiDB-lite"/>
    </source>
</evidence>
<dbReference type="SMART" id="SM00343">
    <property type="entry name" value="ZnF_C2HC"/>
    <property type="match status" value="2"/>
</dbReference>
<dbReference type="Gene3D" id="4.10.60.10">
    <property type="entry name" value="Zinc finger, CCHC-type"/>
    <property type="match status" value="1"/>
</dbReference>
<accession>A0A8C5AY41</accession>
<organism evidence="4 5">
    <name type="scientific">Gadus morhua</name>
    <name type="common">Atlantic cod</name>
    <dbReference type="NCBI Taxonomy" id="8049"/>
    <lineage>
        <taxon>Eukaryota</taxon>
        <taxon>Metazoa</taxon>
        <taxon>Chordata</taxon>
        <taxon>Craniata</taxon>
        <taxon>Vertebrata</taxon>
        <taxon>Euteleostomi</taxon>
        <taxon>Actinopterygii</taxon>
        <taxon>Neopterygii</taxon>
        <taxon>Teleostei</taxon>
        <taxon>Neoteleostei</taxon>
        <taxon>Acanthomorphata</taxon>
        <taxon>Zeiogadaria</taxon>
        <taxon>Gadariae</taxon>
        <taxon>Gadiformes</taxon>
        <taxon>Gadoidei</taxon>
        <taxon>Gadidae</taxon>
        <taxon>Gadus</taxon>
    </lineage>
</organism>
<keyword evidence="1" id="KW-0479">Metal-binding</keyword>
<evidence type="ECO:0000313" key="5">
    <source>
        <dbReference type="Proteomes" id="UP000694546"/>
    </source>
</evidence>
<name>A0A8C5AY41_GADMO</name>
<dbReference type="Proteomes" id="UP000694546">
    <property type="component" value="Chromosome 9"/>
</dbReference>
<keyword evidence="1" id="KW-0862">Zinc</keyword>
<feature type="region of interest" description="Disordered" evidence="2">
    <location>
        <begin position="244"/>
        <end position="389"/>
    </location>
</feature>
<dbReference type="PROSITE" id="PS50158">
    <property type="entry name" value="ZF_CCHC"/>
    <property type="match status" value="2"/>
</dbReference>
<dbReference type="InterPro" id="IPR001878">
    <property type="entry name" value="Znf_CCHC"/>
</dbReference>
<feature type="compositionally biased region" description="Basic and acidic residues" evidence="2">
    <location>
        <begin position="244"/>
        <end position="311"/>
    </location>
</feature>
<reference evidence="4" key="2">
    <citation type="submission" date="2025-09" db="UniProtKB">
        <authorList>
            <consortium name="Ensembl"/>
        </authorList>
    </citation>
    <scope>IDENTIFICATION</scope>
</reference>
<evidence type="ECO:0000313" key="4">
    <source>
        <dbReference type="Ensembl" id="ENSGMOP00000039034.1"/>
    </source>
</evidence>
<dbReference type="OMA" id="HARDIMN"/>
<dbReference type="AlphaFoldDB" id="A0A8C5AY41"/>
<feature type="compositionally biased region" description="Basic and acidic residues" evidence="2">
    <location>
        <begin position="405"/>
        <end position="414"/>
    </location>
</feature>
<protein>
    <recommendedName>
        <fullName evidence="3">CCHC-type domain-containing protein</fullName>
    </recommendedName>
</protein>
<keyword evidence="1" id="KW-0863">Zinc-finger</keyword>
<dbReference type="SUPFAM" id="SSF57756">
    <property type="entry name" value="Retrovirus zinc finger-like domains"/>
    <property type="match status" value="1"/>
</dbReference>
<feature type="region of interest" description="Disordered" evidence="2">
    <location>
        <begin position="1"/>
        <end position="44"/>
    </location>
</feature>
<keyword evidence="5" id="KW-1185">Reference proteome</keyword>